<dbReference type="PANTHER" id="PTHR47069">
    <property type="match status" value="1"/>
</dbReference>
<dbReference type="AlphaFoldDB" id="A0A1D6ENV5"/>
<dbReference type="ExpressionAtlas" id="A0A1D6ENV5">
    <property type="expression patterns" value="baseline"/>
</dbReference>
<dbReference type="Pfam" id="PF12776">
    <property type="entry name" value="Myb_DNA-bind_3"/>
    <property type="match status" value="1"/>
</dbReference>
<reference evidence="3" key="1">
    <citation type="submission" date="2015-12" db="EMBL/GenBank/DDBJ databases">
        <title>Update maize B73 reference genome by single molecule sequencing technologies.</title>
        <authorList>
            <consortium name="Maize Genome Sequencing Project"/>
            <person name="Ware D."/>
        </authorList>
    </citation>
    <scope>NUCLEOTIDE SEQUENCE [LARGE SCALE GENOMIC DNA]</scope>
    <source>
        <tissue evidence="3">Seedling</tissue>
    </source>
</reference>
<protein>
    <recommendedName>
        <fullName evidence="2">Myb/SANT-like domain-containing protein</fullName>
    </recommendedName>
</protein>
<accession>A0A1D6ENV5</accession>
<dbReference type="SMR" id="A0A1D6ENV5"/>
<gene>
    <name evidence="3" type="ORF">ZEAMMB73_Zm00001d005571</name>
</gene>
<dbReference type="EMBL" id="CM007648">
    <property type="protein sequence ID" value="ONM21469.1"/>
    <property type="molecule type" value="Genomic_DNA"/>
</dbReference>
<dbReference type="InterPro" id="IPR024752">
    <property type="entry name" value="Myb/SANT-like_dom"/>
</dbReference>
<dbReference type="STRING" id="4577.A0A1D6ENV5"/>
<evidence type="ECO:0000256" key="1">
    <source>
        <dbReference type="SAM" id="MobiDB-lite"/>
    </source>
</evidence>
<proteinExistence type="predicted"/>
<feature type="domain" description="Myb/SANT-like" evidence="2">
    <location>
        <begin position="130"/>
        <end position="221"/>
    </location>
</feature>
<dbReference type="InParanoid" id="A0A1D6ENV5"/>
<feature type="region of interest" description="Disordered" evidence="1">
    <location>
        <begin position="1"/>
        <end position="25"/>
    </location>
</feature>
<evidence type="ECO:0000259" key="2">
    <source>
        <dbReference type="Pfam" id="PF12776"/>
    </source>
</evidence>
<organism evidence="3">
    <name type="scientific">Zea mays</name>
    <name type="common">Maize</name>
    <dbReference type="NCBI Taxonomy" id="4577"/>
    <lineage>
        <taxon>Eukaryota</taxon>
        <taxon>Viridiplantae</taxon>
        <taxon>Streptophyta</taxon>
        <taxon>Embryophyta</taxon>
        <taxon>Tracheophyta</taxon>
        <taxon>Spermatophyta</taxon>
        <taxon>Magnoliopsida</taxon>
        <taxon>Liliopsida</taxon>
        <taxon>Poales</taxon>
        <taxon>Poaceae</taxon>
        <taxon>PACMAD clade</taxon>
        <taxon>Panicoideae</taxon>
        <taxon>Andropogonodae</taxon>
        <taxon>Andropogoneae</taxon>
        <taxon>Tripsacinae</taxon>
        <taxon>Zea</taxon>
    </lineage>
</organism>
<feature type="compositionally biased region" description="Low complexity" evidence="1">
    <location>
        <begin position="8"/>
        <end position="18"/>
    </location>
</feature>
<sequence>MSTSPCDSSASFVSHSSSCEPTPEWDPIAAYEKQAPLHWDADGWDFAVASESKGDLTDGDDLQFLVDGELDSDTSTECSCISLPNLAHSFTDSCSPDKPARDKRTAPVQYNLRKKRAKTTSTMSSSDRASWDPMITKIFIDLCINQKDLNNFNSMGLTKYGWQQVYRSFREQTGLDYDNKKLQNKLNLLRRSFQQWQYLQNHTGLGLEPRTGDIAADDSYWGTQEGVHCS</sequence>
<name>A0A1D6ENV5_MAIZE</name>
<dbReference type="PANTHER" id="PTHR47069:SF9">
    <property type="entry name" value="MYB_SANT-LIKE DOMAIN-CONTAINING PROTEIN"/>
    <property type="match status" value="1"/>
</dbReference>
<evidence type="ECO:0000313" key="3">
    <source>
        <dbReference type="EMBL" id="ONM21469.1"/>
    </source>
</evidence>